<dbReference type="Proteomes" id="UP000325395">
    <property type="component" value="Unassembled WGS sequence"/>
</dbReference>
<keyword evidence="1" id="KW-0472">Membrane</keyword>
<keyword evidence="1" id="KW-1133">Transmembrane helix</keyword>
<feature type="transmembrane region" description="Helical" evidence="1">
    <location>
        <begin position="6"/>
        <end position="30"/>
    </location>
</feature>
<evidence type="ECO:0000313" key="2">
    <source>
        <dbReference type="EMBL" id="KAE8420900.1"/>
    </source>
</evidence>
<name>A0ABQ6WUW4_9EURO</name>
<evidence type="ECO:0000313" key="3">
    <source>
        <dbReference type="Proteomes" id="UP000325395"/>
    </source>
</evidence>
<gene>
    <name evidence="2" type="ORF">BDV36DRAFT_248811</name>
</gene>
<dbReference type="EMBL" id="ML735705">
    <property type="protein sequence ID" value="KAE8420900.1"/>
    <property type="molecule type" value="Genomic_DNA"/>
</dbReference>
<protein>
    <submittedName>
        <fullName evidence="2">Uncharacterized protein</fullName>
    </submittedName>
</protein>
<proteinExistence type="predicted"/>
<keyword evidence="3" id="KW-1185">Reference proteome</keyword>
<organism evidence="2 3">
    <name type="scientific">Aspergillus pseudocaelatus</name>
    <dbReference type="NCBI Taxonomy" id="1825620"/>
    <lineage>
        <taxon>Eukaryota</taxon>
        <taxon>Fungi</taxon>
        <taxon>Dikarya</taxon>
        <taxon>Ascomycota</taxon>
        <taxon>Pezizomycotina</taxon>
        <taxon>Eurotiomycetes</taxon>
        <taxon>Eurotiomycetidae</taxon>
        <taxon>Eurotiales</taxon>
        <taxon>Aspergillaceae</taxon>
        <taxon>Aspergillus</taxon>
        <taxon>Aspergillus subgen. Circumdati</taxon>
    </lineage>
</organism>
<sequence length="64" mass="7164">MTKAIFLHIALPLPTFCIFLFAGLCSWLFLPLSFARSVSLTPSSDADSPRQERILINKDHTVES</sequence>
<accession>A0ABQ6WUW4</accession>
<keyword evidence="1" id="KW-0812">Transmembrane</keyword>
<reference evidence="2 3" key="1">
    <citation type="submission" date="2019-04" db="EMBL/GenBank/DDBJ databases">
        <authorList>
            <consortium name="DOE Joint Genome Institute"/>
            <person name="Mondo S."/>
            <person name="Kjaerbolling I."/>
            <person name="Vesth T."/>
            <person name="Frisvad J.C."/>
            <person name="Nybo J.L."/>
            <person name="Theobald S."/>
            <person name="Kildgaard S."/>
            <person name="Isbrandt T."/>
            <person name="Kuo A."/>
            <person name="Sato A."/>
            <person name="Lyhne E.K."/>
            <person name="Kogle M.E."/>
            <person name="Wiebenga A."/>
            <person name="Kun R.S."/>
            <person name="Lubbers R.J."/>
            <person name="Makela M.R."/>
            <person name="Barry K."/>
            <person name="Chovatia M."/>
            <person name="Clum A."/>
            <person name="Daum C."/>
            <person name="Haridas S."/>
            <person name="He G."/>
            <person name="LaButti K."/>
            <person name="Lipzen A."/>
            <person name="Riley R."/>
            <person name="Salamov A."/>
            <person name="Simmons B.A."/>
            <person name="Magnuson J.K."/>
            <person name="Henrissat B."/>
            <person name="Mortensen U.H."/>
            <person name="Larsen T.O."/>
            <person name="Devries R.P."/>
            <person name="Grigoriev I.V."/>
            <person name="Machida M."/>
            <person name="Baker S.E."/>
            <person name="Andersen M.R."/>
            <person name="Cantor M.N."/>
            <person name="Hua S.X."/>
        </authorList>
    </citation>
    <scope>NUCLEOTIDE SEQUENCE [LARGE SCALE GENOMIC DNA]</scope>
    <source>
        <strain evidence="2 3">CBS 117616</strain>
    </source>
</reference>
<evidence type="ECO:0000256" key="1">
    <source>
        <dbReference type="SAM" id="Phobius"/>
    </source>
</evidence>